<dbReference type="PANTHER" id="PTHR23407:SF1">
    <property type="entry name" value="5-FORMYLTETRAHYDROFOLATE CYCLO-LIGASE"/>
    <property type="match status" value="1"/>
</dbReference>
<reference evidence="6" key="1">
    <citation type="journal article" date="2023" name="J. Hazard. Mater.">
        <title>Anaerobic biodegradation of pyrene and benzo[a]pyrene by a new sulfate-reducing Desulforamulus aquiferis strain DSA.</title>
        <authorList>
            <person name="Zhang Z."/>
            <person name="Sun J."/>
            <person name="Gong X."/>
            <person name="Wang C."/>
            <person name="Wang H."/>
        </authorList>
    </citation>
    <scope>NUCLEOTIDE SEQUENCE</scope>
    <source>
        <strain evidence="6">DSA</strain>
    </source>
</reference>
<keyword evidence="6" id="KW-0436">Ligase</keyword>
<dbReference type="Gene3D" id="3.40.50.10420">
    <property type="entry name" value="NagB/RpiA/CoA transferase-like"/>
    <property type="match status" value="1"/>
</dbReference>
<feature type="binding site" evidence="4">
    <location>
        <position position="49"/>
    </location>
    <ligand>
        <name>substrate</name>
    </ligand>
</feature>
<dbReference type="Proteomes" id="UP001172911">
    <property type="component" value="Unassembled WGS sequence"/>
</dbReference>
<dbReference type="RefSeq" id="WP_304540231.1">
    <property type="nucleotide sequence ID" value="NZ_JARPTC010000001.1"/>
</dbReference>
<keyword evidence="2 4" id="KW-0547">Nucleotide-binding</keyword>
<evidence type="ECO:0000313" key="7">
    <source>
        <dbReference type="Proteomes" id="UP001172911"/>
    </source>
</evidence>
<dbReference type="EMBL" id="JARPTC010000001">
    <property type="protein sequence ID" value="MDO7785664.1"/>
    <property type="molecule type" value="Genomic_DNA"/>
</dbReference>
<proteinExistence type="inferred from homology"/>
<feature type="binding site" evidence="4">
    <location>
        <begin position="3"/>
        <end position="7"/>
    </location>
    <ligand>
        <name>ATP</name>
        <dbReference type="ChEBI" id="CHEBI:30616"/>
    </ligand>
</feature>
<dbReference type="InterPro" id="IPR037171">
    <property type="entry name" value="NagB/RpiA_transferase-like"/>
</dbReference>
<dbReference type="Pfam" id="PF01812">
    <property type="entry name" value="5-FTHF_cyc-lig"/>
    <property type="match status" value="1"/>
</dbReference>
<dbReference type="GO" id="GO:0046872">
    <property type="term" value="F:metal ion binding"/>
    <property type="evidence" value="ECO:0007669"/>
    <property type="project" value="UniProtKB-KW"/>
</dbReference>
<dbReference type="AlphaFoldDB" id="A0AAW7Z8P4"/>
<dbReference type="GO" id="GO:0030272">
    <property type="term" value="F:5-formyltetrahydrofolate cyclo-ligase activity"/>
    <property type="evidence" value="ECO:0007669"/>
    <property type="project" value="UniProtKB-EC"/>
</dbReference>
<protein>
    <recommendedName>
        <fullName evidence="5">5-formyltetrahydrofolate cyclo-ligase</fullName>
        <ecNumber evidence="5">6.3.3.2</ecNumber>
    </recommendedName>
</protein>
<dbReference type="NCBIfam" id="TIGR02727">
    <property type="entry name" value="MTHFS_bact"/>
    <property type="match status" value="1"/>
</dbReference>
<comment type="catalytic activity">
    <reaction evidence="5">
        <text>(6S)-5-formyl-5,6,7,8-tetrahydrofolate + ATP = (6R)-5,10-methenyltetrahydrofolate + ADP + phosphate</text>
        <dbReference type="Rhea" id="RHEA:10488"/>
        <dbReference type="ChEBI" id="CHEBI:30616"/>
        <dbReference type="ChEBI" id="CHEBI:43474"/>
        <dbReference type="ChEBI" id="CHEBI:57455"/>
        <dbReference type="ChEBI" id="CHEBI:57457"/>
        <dbReference type="ChEBI" id="CHEBI:456216"/>
        <dbReference type="EC" id="6.3.3.2"/>
    </reaction>
</comment>
<dbReference type="GO" id="GO:0009396">
    <property type="term" value="P:folic acid-containing compound biosynthetic process"/>
    <property type="evidence" value="ECO:0007669"/>
    <property type="project" value="TreeGrafter"/>
</dbReference>
<keyword evidence="5" id="KW-0460">Magnesium</keyword>
<organism evidence="6 7">
    <name type="scientific">Desulforamulus aquiferis</name>
    <dbReference type="NCBI Taxonomy" id="1397668"/>
    <lineage>
        <taxon>Bacteria</taxon>
        <taxon>Bacillati</taxon>
        <taxon>Bacillota</taxon>
        <taxon>Clostridia</taxon>
        <taxon>Eubacteriales</taxon>
        <taxon>Peptococcaceae</taxon>
        <taxon>Desulforamulus</taxon>
    </lineage>
</organism>
<keyword evidence="3 4" id="KW-0067">ATP-binding</keyword>
<dbReference type="EC" id="6.3.3.2" evidence="5"/>
<keyword evidence="5" id="KW-0479">Metal-binding</keyword>
<comment type="caution">
    <text evidence="6">The sequence shown here is derived from an EMBL/GenBank/DDBJ whole genome shotgun (WGS) entry which is preliminary data.</text>
</comment>
<dbReference type="PANTHER" id="PTHR23407">
    <property type="entry name" value="ATPASE INHIBITOR/5-FORMYLTETRAHYDROFOLATE CYCLO-LIGASE"/>
    <property type="match status" value="1"/>
</dbReference>
<evidence type="ECO:0000256" key="2">
    <source>
        <dbReference type="ARBA" id="ARBA00022741"/>
    </source>
</evidence>
<dbReference type="InterPro" id="IPR024185">
    <property type="entry name" value="FTHF_cligase-like_sf"/>
</dbReference>
<evidence type="ECO:0000313" key="6">
    <source>
        <dbReference type="EMBL" id="MDO7785664.1"/>
    </source>
</evidence>
<sequence length="190" mass="21159">MEKKSLRKQILASRELLSPQDAFNRSSLITERLLVLDAFLKANTMMAYLSIKNEVQTGHIIERALQDGKEIAVPVVNSNKKSMKAAKLLSYPGGLVPGPYGILEPAVFLPISAEDLDLIVVPGAAFDPKGNRLGYGGGYYDRFLPRVRPGAVTIALAYEMQMMEDLSNYMEPHDCRVEYVVTEERIIKVK</sequence>
<gene>
    <name evidence="6" type="ORF">P6N53_00265</name>
</gene>
<dbReference type="SUPFAM" id="SSF100950">
    <property type="entry name" value="NagB/RpiA/CoA transferase-like"/>
    <property type="match status" value="1"/>
</dbReference>
<accession>A0AAW7Z8P4</accession>
<dbReference type="PIRSF" id="PIRSF006806">
    <property type="entry name" value="FTHF_cligase"/>
    <property type="match status" value="1"/>
</dbReference>
<feature type="binding site" evidence="4">
    <location>
        <begin position="132"/>
        <end position="140"/>
    </location>
    <ligand>
        <name>ATP</name>
        <dbReference type="ChEBI" id="CHEBI:30616"/>
    </ligand>
</feature>
<evidence type="ECO:0000256" key="1">
    <source>
        <dbReference type="ARBA" id="ARBA00010638"/>
    </source>
</evidence>
<reference evidence="6" key="2">
    <citation type="submission" date="2023-03" db="EMBL/GenBank/DDBJ databases">
        <authorList>
            <person name="Zhang Z."/>
        </authorList>
    </citation>
    <scope>NUCLEOTIDE SEQUENCE</scope>
    <source>
        <strain evidence="6">DSA</strain>
    </source>
</reference>
<dbReference type="GO" id="GO:0005524">
    <property type="term" value="F:ATP binding"/>
    <property type="evidence" value="ECO:0007669"/>
    <property type="project" value="UniProtKB-KW"/>
</dbReference>
<feature type="binding site" evidence="4">
    <location>
        <position position="54"/>
    </location>
    <ligand>
        <name>substrate</name>
    </ligand>
</feature>
<dbReference type="GO" id="GO:0035999">
    <property type="term" value="P:tetrahydrofolate interconversion"/>
    <property type="evidence" value="ECO:0007669"/>
    <property type="project" value="TreeGrafter"/>
</dbReference>
<evidence type="ECO:0000256" key="5">
    <source>
        <dbReference type="RuleBase" id="RU361279"/>
    </source>
</evidence>
<name>A0AAW7Z8P4_9FIRM</name>
<comment type="similarity">
    <text evidence="1 5">Belongs to the 5-formyltetrahydrofolate cyclo-ligase family.</text>
</comment>
<comment type="cofactor">
    <cofactor evidence="5">
        <name>Mg(2+)</name>
        <dbReference type="ChEBI" id="CHEBI:18420"/>
    </cofactor>
</comment>
<dbReference type="InterPro" id="IPR002698">
    <property type="entry name" value="FTHF_cligase"/>
</dbReference>
<evidence type="ECO:0000256" key="3">
    <source>
        <dbReference type="ARBA" id="ARBA00022840"/>
    </source>
</evidence>
<keyword evidence="7" id="KW-1185">Reference proteome</keyword>
<evidence type="ECO:0000256" key="4">
    <source>
        <dbReference type="PIRSR" id="PIRSR006806-1"/>
    </source>
</evidence>